<evidence type="ECO:0000313" key="4">
    <source>
        <dbReference type="Proteomes" id="UP001052655"/>
    </source>
</evidence>
<dbReference type="RefSeq" id="WP_264201192.1">
    <property type="nucleotide sequence ID" value="NZ_BMTC01000003.1"/>
</dbReference>
<evidence type="ECO:0000256" key="2">
    <source>
        <dbReference type="SAM" id="Phobius"/>
    </source>
</evidence>
<dbReference type="Proteomes" id="UP001052655">
    <property type="component" value="Unassembled WGS sequence"/>
</dbReference>
<dbReference type="GeneID" id="91552968"/>
<feature type="transmembrane region" description="Helical" evidence="2">
    <location>
        <begin position="12"/>
        <end position="36"/>
    </location>
</feature>
<reference evidence="3" key="1">
    <citation type="submission" date="2024-05" db="EMBL/GenBank/DDBJ databases">
        <title>Whole genome shotgun sequence of Streptomyces daghestanicus NBRC 12762.</title>
        <authorList>
            <person name="Komaki H."/>
            <person name="Tamura T."/>
        </authorList>
    </citation>
    <scope>NUCLEOTIDE SEQUENCE</scope>
    <source>
        <strain evidence="3">NBRC 12762</strain>
    </source>
</reference>
<evidence type="ECO:0000256" key="1">
    <source>
        <dbReference type="SAM" id="MobiDB-lite"/>
    </source>
</evidence>
<name>A0ABQ3Q2R1_9ACTN</name>
<feature type="region of interest" description="Disordered" evidence="1">
    <location>
        <begin position="65"/>
        <end position="86"/>
    </location>
</feature>
<proteinExistence type="predicted"/>
<sequence length="86" mass="8449">MSQQQSVHRGGAVWALVITSVAGFMAAFYGTASAFVDGLRPALVTGAAAVAAGAVAALLIPARSPARPADEDSGTTPAPALEAAAR</sequence>
<comment type="caution">
    <text evidence="3">The sequence shown here is derived from an EMBL/GenBank/DDBJ whole genome shotgun (WGS) entry which is preliminary data.</text>
</comment>
<gene>
    <name evidence="3" type="ORF">Sdagh_32860</name>
</gene>
<keyword evidence="4" id="KW-1185">Reference proteome</keyword>
<feature type="transmembrane region" description="Helical" evidence="2">
    <location>
        <begin position="42"/>
        <end position="60"/>
    </location>
</feature>
<organism evidence="3 4">
    <name type="scientific">Streptomyces daghestanicus</name>
    <dbReference type="NCBI Taxonomy" id="66885"/>
    <lineage>
        <taxon>Bacteria</taxon>
        <taxon>Bacillati</taxon>
        <taxon>Actinomycetota</taxon>
        <taxon>Actinomycetes</taxon>
        <taxon>Kitasatosporales</taxon>
        <taxon>Streptomycetaceae</taxon>
        <taxon>Streptomyces</taxon>
    </lineage>
</organism>
<dbReference type="EMBL" id="BNDX01000008">
    <property type="protein sequence ID" value="GHI31556.1"/>
    <property type="molecule type" value="Genomic_DNA"/>
</dbReference>
<protein>
    <submittedName>
        <fullName evidence="3">Uncharacterized protein</fullName>
    </submittedName>
</protein>
<accession>A0ABQ3Q2R1</accession>
<keyword evidence="2" id="KW-1133">Transmembrane helix</keyword>
<keyword evidence="2" id="KW-0472">Membrane</keyword>
<keyword evidence="2" id="KW-0812">Transmembrane</keyword>
<evidence type="ECO:0000313" key="3">
    <source>
        <dbReference type="EMBL" id="GHI31556.1"/>
    </source>
</evidence>